<evidence type="ECO:0000313" key="1">
    <source>
        <dbReference type="EMBL" id="KAL3525314.1"/>
    </source>
</evidence>
<dbReference type="PANTHER" id="PTHR33372:SF11">
    <property type="entry name" value="DNAJ (DUF3353)"/>
    <property type="match status" value="1"/>
</dbReference>
<organism evidence="1 2">
    <name type="scientific">Cinchona calisaya</name>
    <dbReference type="NCBI Taxonomy" id="153742"/>
    <lineage>
        <taxon>Eukaryota</taxon>
        <taxon>Viridiplantae</taxon>
        <taxon>Streptophyta</taxon>
        <taxon>Embryophyta</taxon>
        <taxon>Tracheophyta</taxon>
        <taxon>Spermatophyta</taxon>
        <taxon>Magnoliopsida</taxon>
        <taxon>eudicotyledons</taxon>
        <taxon>Gunneridae</taxon>
        <taxon>Pentapetalae</taxon>
        <taxon>asterids</taxon>
        <taxon>lamiids</taxon>
        <taxon>Gentianales</taxon>
        <taxon>Rubiaceae</taxon>
        <taxon>Cinchonoideae</taxon>
        <taxon>Cinchoneae</taxon>
        <taxon>Cinchona</taxon>
    </lineage>
</organism>
<sequence>MMALSGVTGCPIRYKFQIPAYQQASLSSHTVKSVNFFYKQITGSDWAASSQRSVLRITPLVRCAMDASYGDSANASSATFPGINVRDPYKVLRISREASADEIQSARILLLQRYASHKPSVDAIESAHN</sequence>
<dbReference type="PANTHER" id="PTHR33372">
    <property type="match status" value="1"/>
</dbReference>
<protein>
    <submittedName>
        <fullName evidence="1">Uncharacterized protein</fullName>
    </submittedName>
</protein>
<proteinExistence type="predicted"/>
<reference evidence="1 2" key="1">
    <citation type="submission" date="2024-11" db="EMBL/GenBank/DDBJ databases">
        <title>A near-complete genome assembly of Cinchona calisaya.</title>
        <authorList>
            <person name="Lian D.C."/>
            <person name="Zhao X.W."/>
            <person name="Wei L."/>
        </authorList>
    </citation>
    <scope>NUCLEOTIDE SEQUENCE [LARGE SCALE GENOMIC DNA]</scope>
    <source>
        <tissue evidence="1">Nenye</tissue>
    </source>
</reference>
<dbReference type="Proteomes" id="UP001630127">
    <property type="component" value="Unassembled WGS sequence"/>
</dbReference>
<accession>A0ABD3A0Q1</accession>
<dbReference type="EMBL" id="JBJUIK010000006">
    <property type="protein sequence ID" value="KAL3525314.1"/>
    <property type="molecule type" value="Genomic_DNA"/>
</dbReference>
<comment type="caution">
    <text evidence="1">The sequence shown here is derived from an EMBL/GenBank/DDBJ whole genome shotgun (WGS) entry which is preliminary data.</text>
</comment>
<name>A0ABD3A0Q1_9GENT</name>
<gene>
    <name evidence="1" type="ORF">ACH5RR_013686</name>
</gene>
<evidence type="ECO:0000313" key="2">
    <source>
        <dbReference type="Proteomes" id="UP001630127"/>
    </source>
</evidence>
<dbReference type="AlphaFoldDB" id="A0ABD3A0Q1"/>
<keyword evidence="2" id="KW-1185">Reference proteome</keyword>
<dbReference type="InterPro" id="IPR021788">
    <property type="entry name" value="CPP1-like"/>
</dbReference>